<name>A0ABD3PWN0_9STRA</name>
<feature type="region of interest" description="Disordered" evidence="1">
    <location>
        <begin position="219"/>
        <end position="251"/>
    </location>
</feature>
<feature type="compositionally biased region" description="Polar residues" evidence="1">
    <location>
        <begin position="82"/>
        <end position="91"/>
    </location>
</feature>
<dbReference type="AlphaFoldDB" id="A0ABD3PWN0"/>
<reference evidence="2 3" key="1">
    <citation type="submission" date="2024-10" db="EMBL/GenBank/DDBJ databases">
        <title>Updated reference genomes for cyclostephanoid diatoms.</title>
        <authorList>
            <person name="Roberts W.R."/>
            <person name="Alverson A.J."/>
        </authorList>
    </citation>
    <scope>NUCLEOTIDE SEQUENCE [LARGE SCALE GENOMIC DNA]</scope>
    <source>
        <strain evidence="2 3">AJA276-08</strain>
    </source>
</reference>
<evidence type="ECO:0000256" key="1">
    <source>
        <dbReference type="SAM" id="MobiDB-lite"/>
    </source>
</evidence>
<sequence length="403" mass="43931">MPKTIAGDNASVATTGTKKKRKNLIKIVAKGLSLTKKKKRPDDESVVGVELDGGGSVATAAGRAQPKSNQHISKKGDCAPSSAPSDGTESSTAKPIQVVLLLMDPASRRFELLQLEFDSNKAKVSDVLRQVKYSATEKTLRDMTYDGVCDQDGTEMIAVMKLSAFCKGNDVVIAIPNGMTGKDTAKLAGPILFDPKVEEMLPPNRAKVISKQERKMRLADTKLSKIPEDTRSKERRLSPGSAEPTKKKSSSNLPTVMLGLIISSILYLAAQHHVRVSRPLESGSILLRGEWKSQCGIFDLLPEKWLDRLPLDKILPSCNSSSSSMLELGRDGTLRYFTKGNDGQRKETWTVVCGAGDEGQCSGGKCLESGVSFVKDGYNWYVVMGRTRNALIPDVARDFFYEQ</sequence>
<dbReference type="EMBL" id="JALLAZ020000568">
    <property type="protein sequence ID" value="KAL3792079.1"/>
    <property type="molecule type" value="Genomic_DNA"/>
</dbReference>
<gene>
    <name evidence="2" type="ORF">ACHAW5_008249</name>
</gene>
<feature type="region of interest" description="Disordered" evidence="1">
    <location>
        <begin position="38"/>
        <end position="91"/>
    </location>
</feature>
<comment type="caution">
    <text evidence="2">The sequence shown here is derived from an EMBL/GenBank/DDBJ whole genome shotgun (WGS) entry which is preliminary data.</text>
</comment>
<proteinExistence type="predicted"/>
<evidence type="ECO:0000313" key="2">
    <source>
        <dbReference type="EMBL" id="KAL3792079.1"/>
    </source>
</evidence>
<feature type="compositionally biased region" description="Basic and acidic residues" evidence="1">
    <location>
        <begin position="219"/>
        <end position="237"/>
    </location>
</feature>
<keyword evidence="3" id="KW-1185">Reference proteome</keyword>
<accession>A0ABD3PWN0</accession>
<protein>
    <submittedName>
        <fullName evidence="2">Uncharacterized protein</fullName>
    </submittedName>
</protein>
<organism evidence="2 3">
    <name type="scientific">Stephanodiscus triporus</name>
    <dbReference type="NCBI Taxonomy" id="2934178"/>
    <lineage>
        <taxon>Eukaryota</taxon>
        <taxon>Sar</taxon>
        <taxon>Stramenopiles</taxon>
        <taxon>Ochrophyta</taxon>
        <taxon>Bacillariophyta</taxon>
        <taxon>Coscinodiscophyceae</taxon>
        <taxon>Thalassiosirophycidae</taxon>
        <taxon>Stephanodiscales</taxon>
        <taxon>Stephanodiscaceae</taxon>
        <taxon>Stephanodiscus</taxon>
    </lineage>
</organism>
<dbReference type="Proteomes" id="UP001530315">
    <property type="component" value="Unassembled WGS sequence"/>
</dbReference>
<evidence type="ECO:0000313" key="3">
    <source>
        <dbReference type="Proteomes" id="UP001530315"/>
    </source>
</evidence>